<evidence type="ECO:0000313" key="3">
    <source>
        <dbReference type="Proteomes" id="UP000799118"/>
    </source>
</evidence>
<sequence length="125" mass="13639">MDTKIVAAVCAGAVWTSIGAASAAQYLTTRSSDKPNSSSNTPLLSNSYPNKLHSYRTECYLLNHPRLKILGNFRLPPPRHQNHPRERTCFRPPPTRTATSSRTGASLPLPMLQSLAPPTPPSFNA</sequence>
<name>A0A6A4GZW0_9AGAR</name>
<dbReference type="EMBL" id="ML769651">
    <property type="protein sequence ID" value="KAE9390645.1"/>
    <property type="molecule type" value="Genomic_DNA"/>
</dbReference>
<feature type="region of interest" description="Disordered" evidence="1">
    <location>
        <begin position="29"/>
        <end position="48"/>
    </location>
</feature>
<gene>
    <name evidence="2" type="ORF">BT96DRAFT_1024435</name>
</gene>
<proteinExistence type="predicted"/>
<evidence type="ECO:0000313" key="2">
    <source>
        <dbReference type="EMBL" id="KAE9390645.1"/>
    </source>
</evidence>
<feature type="compositionally biased region" description="Low complexity" evidence="1">
    <location>
        <begin position="35"/>
        <end position="48"/>
    </location>
</feature>
<reference evidence="2" key="1">
    <citation type="journal article" date="2019" name="Environ. Microbiol.">
        <title>Fungal ecological strategies reflected in gene transcription - a case study of two litter decomposers.</title>
        <authorList>
            <person name="Barbi F."/>
            <person name="Kohler A."/>
            <person name="Barry K."/>
            <person name="Baskaran P."/>
            <person name="Daum C."/>
            <person name="Fauchery L."/>
            <person name="Ihrmark K."/>
            <person name="Kuo A."/>
            <person name="LaButti K."/>
            <person name="Lipzen A."/>
            <person name="Morin E."/>
            <person name="Grigoriev I.V."/>
            <person name="Henrissat B."/>
            <person name="Lindahl B."/>
            <person name="Martin F."/>
        </authorList>
    </citation>
    <scope>NUCLEOTIDE SEQUENCE</scope>
    <source>
        <strain evidence="2">JB14</strain>
    </source>
</reference>
<feature type="compositionally biased region" description="Low complexity" evidence="1">
    <location>
        <begin position="96"/>
        <end position="106"/>
    </location>
</feature>
<organism evidence="2 3">
    <name type="scientific">Gymnopus androsaceus JB14</name>
    <dbReference type="NCBI Taxonomy" id="1447944"/>
    <lineage>
        <taxon>Eukaryota</taxon>
        <taxon>Fungi</taxon>
        <taxon>Dikarya</taxon>
        <taxon>Basidiomycota</taxon>
        <taxon>Agaricomycotina</taxon>
        <taxon>Agaricomycetes</taxon>
        <taxon>Agaricomycetidae</taxon>
        <taxon>Agaricales</taxon>
        <taxon>Marasmiineae</taxon>
        <taxon>Omphalotaceae</taxon>
        <taxon>Gymnopus</taxon>
    </lineage>
</organism>
<dbReference type="Proteomes" id="UP000799118">
    <property type="component" value="Unassembled WGS sequence"/>
</dbReference>
<feature type="region of interest" description="Disordered" evidence="1">
    <location>
        <begin position="72"/>
        <end position="125"/>
    </location>
</feature>
<evidence type="ECO:0000256" key="1">
    <source>
        <dbReference type="SAM" id="MobiDB-lite"/>
    </source>
</evidence>
<accession>A0A6A4GZW0</accession>
<protein>
    <submittedName>
        <fullName evidence="2">Uncharacterized protein</fullName>
    </submittedName>
</protein>
<dbReference type="AlphaFoldDB" id="A0A6A4GZW0"/>
<keyword evidence="3" id="KW-1185">Reference proteome</keyword>